<dbReference type="PANTHER" id="PTHR23416">
    <property type="entry name" value="SIALIC ACID SYNTHASE-RELATED"/>
    <property type="match status" value="1"/>
</dbReference>
<dbReference type="Pfam" id="PF00132">
    <property type="entry name" value="Hexapep"/>
    <property type="match status" value="1"/>
</dbReference>
<name>A0A964TCS4_9FLAO</name>
<organism evidence="4 5">
    <name type="scientific">Flagellimonas ochracea</name>
    <dbReference type="NCBI Taxonomy" id="2696472"/>
    <lineage>
        <taxon>Bacteria</taxon>
        <taxon>Pseudomonadati</taxon>
        <taxon>Bacteroidota</taxon>
        <taxon>Flavobacteriia</taxon>
        <taxon>Flavobacteriales</taxon>
        <taxon>Flavobacteriaceae</taxon>
        <taxon>Flagellimonas</taxon>
    </lineage>
</organism>
<evidence type="ECO:0000256" key="2">
    <source>
        <dbReference type="ARBA" id="ARBA00022737"/>
    </source>
</evidence>
<reference evidence="4" key="1">
    <citation type="submission" date="2020-01" db="EMBL/GenBank/DDBJ databases">
        <title>Muricauda ochracea sp. nov., isolated from a tidal flat of Garorim bay in Korea.</title>
        <authorList>
            <person name="Kim D."/>
            <person name="Yoo Y."/>
            <person name="Kim J.-J."/>
        </authorList>
    </citation>
    <scope>NUCLEOTIDE SEQUENCE</scope>
    <source>
        <strain evidence="4">JGD-17</strain>
    </source>
</reference>
<keyword evidence="1" id="KW-0808">Transferase</keyword>
<keyword evidence="5" id="KW-1185">Reference proteome</keyword>
<dbReference type="InterPro" id="IPR011004">
    <property type="entry name" value="Trimer_LpxA-like_sf"/>
</dbReference>
<protein>
    <submittedName>
        <fullName evidence="4">Acyltransferase</fullName>
    </submittedName>
</protein>
<dbReference type="InterPro" id="IPR001451">
    <property type="entry name" value="Hexapep"/>
</dbReference>
<keyword evidence="3 4" id="KW-0012">Acyltransferase</keyword>
<gene>
    <name evidence="4" type="ORF">GTQ34_06890</name>
</gene>
<dbReference type="AlphaFoldDB" id="A0A964TCS4"/>
<accession>A0A964TCS4</accession>
<dbReference type="SUPFAM" id="SSF51161">
    <property type="entry name" value="Trimeric LpxA-like enzymes"/>
    <property type="match status" value="1"/>
</dbReference>
<dbReference type="EMBL" id="JAAABI010000002">
    <property type="protein sequence ID" value="NAY91638.1"/>
    <property type="molecule type" value="Genomic_DNA"/>
</dbReference>
<evidence type="ECO:0000313" key="4">
    <source>
        <dbReference type="EMBL" id="NAY91638.1"/>
    </source>
</evidence>
<evidence type="ECO:0000256" key="3">
    <source>
        <dbReference type="ARBA" id="ARBA00023315"/>
    </source>
</evidence>
<proteinExistence type="predicted"/>
<evidence type="ECO:0000313" key="5">
    <source>
        <dbReference type="Proteomes" id="UP000667650"/>
    </source>
</evidence>
<dbReference type="Proteomes" id="UP000667650">
    <property type="component" value="Unassembled WGS sequence"/>
</dbReference>
<dbReference type="InterPro" id="IPR018357">
    <property type="entry name" value="Hexapep_transf_CS"/>
</dbReference>
<dbReference type="PROSITE" id="PS00101">
    <property type="entry name" value="HEXAPEP_TRANSFERASES"/>
    <property type="match status" value="1"/>
</dbReference>
<dbReference type="GO" id="GO:0016746">
    <property type="term" value="F:acyltransferase activity"/>
    <property type="evidence" value="ECO:0007669"/>
    <property type="project" value="UniProtKB-KW"/>
</dbReference>
<sequence length="173" mass="19090">MRKIKMAIYYLIIQNLPHSRFSLISNKIRLWYISKVLGIMPKIGSAKFENGIYISNADKLRIGQHTRINENVFLQGEISIGDYVMIAPKAAIYTRTHVFSSIEKPMLLQGDTEPSPVIVEDDVWIGINAVILPGLTIGKGAIVGANAVVTENVEPYTIVGGVPAKTIKKRNIG</sequence>
<dbReference type="Gene3D" id="2.160.10.10">
    <property type="entry name" value="Hexapeptide repeat proteins"/>
    <property type="match status" value="1"/>
</dbReference>
<comment type="caution">
    <text evidence="4">The sequence shown here is derived from an EMBL/GenBank/DDBJ whole genome shotgun (WGS) entry which is preliminary data.</text>
</comment>
<dbReference type="CDD" id="cd04647">
    <property type="entry name" value="LbH_MAT_like"/>
    <property type="match status" value="1"/>
</dbReference>
<dbReference type="InterPro" id="IPR051159">
    <property type="entry name" value="Hexapeptide_acetyltransf"/>
</dbReference>
<keyword evidence="2" id="KW-0677">Repeat</keyword>
<evidence type="ECO:0000256" key="1">
    <source>
        <dbReference type="ARBA" id="ARBA00022679"/>
    </source>
</evidence>